<reference evidence="1" key="1">
    <citation type="submission" date="2021-06" db="EMBL/GenBank/DDBJ databases">
        <authorList>
            <person name="Ellington A.J."/>
            <person name="Bryan N.C."/>
            <person name="Christner B.C."/>
            <person name="Reisch C.R."/>
        </authorList>
    </citation>
    <scope>NUCLEOTIDE SEQUENCE</scope>
    <source>
        <strain evidence="1">L6-1</strain>
    </source>
</reference>
<gene>
    <name evidence="1" type="ORF">KM842_03140</name>
</gene>
<name>A0ACD1E5K4_9MICO</name>
<evidence type="ECO:0000313" key="1">
    <source>
        <dbReference type="EMBL" id="QWS34198.1"/>
    </source>
</evidence>
<keyword evidence="2" id="KW-1185">Reference proteome</keyword>
<organism evidence="1 2">
    <name type="scientific">Curtobacterium aetherium</name>
    <dbReference type="NCBI Taxonomy" id="2841594"/>
    <lineage>
        <taxon>Bacteria</taxon>
        <taxon>Bacillati</taxon>
        <taxon>Actinomycetota</taxon>
        <taxon>Actinomycetes</taxon>
        <taxon>Micrococcales</taxon>
        <taxon>Microbacteriaceae</taxon>
        <taxon>Curtobacterium</taxon>
    </lineage>
</organism>
<sequence>MQKVVAILASVLAVASVLVGFQIAGPTAGQESARALSGSSFQAGNIISDANFYAGRSMTVDQVQSFLNAQVSSCTNNGCLRNGRYSMNTRSADAMCGAVTGGSSLSAAQILTRVGAACGISPKVMLVTLQKEQGLVTSRGPSAGVLERAMGYACPDNAGGHCDPAYAGVGNQVYWSAWQWNRYGNPAGTSNYFTWFNPGATRAIQYNVPTSCGTKAVAVQNKATAALYYYTPYTPNTAALNNLYGTGDGCSAYGNRNFWRMYSDWFGSPTGAAVPATTAAGNLETVTPTYNAVTVGGWALDTTTTASTRVEVTVGGKASSVVAAVKRPDVARAYPKSGALHGFSQQFTAAPGRQDVCVQAVAADGRTRKDLGCKTVTVLDGSPFGSLDVAKAVPTGVAVSGWAIDPETKASIGAHVHVDGRLKQKLTANQTRTDVAKAHPTYGSAHGFSATVPTDAGYRKVCAYGMDVGAGRNTVVGECRTVDVPGSRPVGSLNSATVSGSTISLRGWALDGDTTASVPVAISVDGVTKQVRADVPRTDVARRYPAYGQAHGFAYSVKAAKGTHEVCVTARNVGAGTADRQIRCTKVTVTNTAPTGRLDSVTPVSRAVQVGGWAFDADTAKSPIAVTVTVDGVATRTTASQKRADVGRAYPSAGPAHGWSVSIPARAGSHTVCATAVDSAGATGTDTALGCRTVTVR</sequence>
<dbReference type="Proteomes" id="UP000681794">
    <property type="component" value="Chromosome"/>
</dbReference>
<proteinExistence type="predicted"/>
<protein>
    <submittedName>
        <fullName evidence="1">Uncharacterized protein</fullName>
    </submittedName>
</protein>
<dbReference type="EMBL" id="CP076544">
    <property type="protein sequence ID" value="QWS34198.1"/>
    <property type="molecule type" value="Genomic_DNA"/>
</dbReference>
<accession>A0ACD1E5K4</accession>
<evidence type="ECO:0000313" key="2">
    <source>
        <dbReference type="Proteomes" id="UP000681794"/>
    </source>
</evidence>